<evidence type="ECO:0000313" key="2">
    <source>
        <dbReference type="EMBL" id="TKJ39698.1"/>
    </source>
</evidence>
<dbReference type="InterPro" id="IPR036249">
    <property type="entry name" value="Thioredoxin-like_sf"/>
</dbReference>
<dbReference type="Proteomes" id="UP000319619">
    <property type="component" value="Unassembled WGS sequence"/>
</dbReference>
<accession>A0A532UXM4</accession>
<dbReference type="InterPro" id="IPR026444">
    <property type="entry name" value="Secre_tail"/>
</dbReference>
<dbReference type="Gene3D" id="2.60.40.3880">
    <property type="match status" value="1"/>
</dbReference>
<dbReference type="EMBL" id="NJBN01000007">
    <property type="protein sequence ID" value="TKJ39698.1"/>
    <property type="molecule type" value="Genomic_DNA"/>
</dbReference>
<protein>
    <recommendedName>
        <fullName evidence="1">Secretion system C-terminal sorting domain-containing protein</fullName>
    </recommendedName>
</protein>
<proteinExistence type="predicted"/>
<dbReference type="Pfam" id="PF18962">
    <property type="entry name" value="Por_Secre_tail"/>
    <property type="match status" value="1"/>
</dbReference>
<evidence type="ECO:0000313" key="3">
    <source>
        <dbReference type="Proteomes" id="UP000319619"/>
    </source>
</evidence>
<dbReference type="Gene3D" id="3.40.30.10">
    <property type="entry name" value="Glutaredoxin"/>
    <property type="match status" value="1"/>
</dbReference>
<feature type="domain" description="Secretion system C-terminal sorting" evidence="1">
    <location>
        <begin position="394"/>
        <end position="468"/>
    </location>
</feature>
<evidence type="ECO:0000259" key="1">
    <source>
        <dbReference type="Pfam" id="PF18962"/>
    </source>
</evidence>
<dbReference type="AlphaFoldDB" id="A0A532UXM4"/>
<gene>
    <name evidence="2" type="ORF">CEE37_10490</name>
</gene>
<name>A0A532UXM4_UNCL8</name>
<sequence length="472" mass="50950">MHIRNRMITVIIGCCLLLAAGIPLQTGYAYTHTVLVEEATATWCGYCPSHVSALDEMYSSGLYDFYYVTLVTDMNTYAYNRVIGELGVGGYPTSLGDGGYQQVVGWVPNSSSMINMVNNCGNRAVADIDLNLGVTWDGNAQISIDLDVINNDPSMYLGHLHAYVTEKDSRWYVSGNQYHFAMIGDYALNEDIFVAAGGTAQYSTTWNGNTYGFGDIVPENITVIVAVFSGGNVWTDETVAMQPGLPVGDVTVTLTPYGTPIVIPANGGAFDFNIAVTNNETSPWSFAVWTDVTLPNSSIFGPIIGPLTITIPATTTINRDRSQSIPGGAPAGTYSYNAYVGNYPDDIWNSDTFTFEKSTVGDGSDFIGEWITSGDSFTTGNVASVEDITLLQNYPNPFNPETTISYIIPEATDVNLTVYDVSGRQVAELVSGYRNAGHHDVTWDASSLSAGVYIYRLSAGEFNASGKMVLLK</sequence>
<comment type="caution">
    <text evidence="2">The sequence shown here is derived from an EMBL/GenBank/DDBJ whole genome shotgun (WGS) entry which is preliminary data.</text>
</comment>
<dbReference type="Gene3D" id="2.60.40.4070">
    <property type="match status" value="1"/>
</dbReference>
<dbReference type="SUPFAM" id="SSF52833">
    <property type="entry name" value="Thioredoxin-like"/>
    <property type="match status" value="1"/>
</dbReference>
<dbReference type="NCBIfam" id="TIGR04183">
    <property type="entry name" value="Por_Secre_tail"/>
    <property type="match status" value="1"/>
</dbReference>
<organism evidence="2 3">
    <name type="scientific">candidate division LCP-89 bacterium B3_LCP</name>
    <dbReference type="NCBI Taxonomy" id="2012998"/>
    <lineage>
        <taxon>Bacteria</taxon>
        <taxon>Pseudomonadati</taxon>
        <taxon>Bacteria division LCP-89</taxon>
    </lineage>
</organism>
<reference evidence="2 3" key="1">
    <citation type="submission" date="2017-06" db="EMBL/GenBank/DDBJ databases">
        <title>Novel microbial phyla capable of carbon fixation and sulfur reduction in deep-sea sediments.</title>
        <authorList>
            <person name="Huang J."/>
            <person name="Baker B."/>
            <person name="Wang Y."/>
        </authorList>
    </citation>
    <scope>NUCLEOTIDE SEQUENCE [LARGE SCALE GENOMIC DNA]</scope>
    <source>
        <strain evidence="2">B3_LCP</strain>
    </source>
</reference>